<evidence type="ECO:0000313" key="2">
    <source>
        <dbReference type="Proteomes" id="UP001152795"/>
    </source>
</evidence>
<feature type="non-terminal residue" evidence="1">
    <location>
        <position position="139"/>
    </location>
</feature>
<sequence>MVHVSGCEQDIVLPCLRLILSNSVCDSPDCPQGEKVLHRSSLLIVNGDLERLERQTYLELMLHAGRNPPPEPCNAAYHQNPPATARTRQNEVHVVPDGDAIQGDFYGGVRMLELKEFGRGPPWVLPIFVGDPAQTDMLQ</sequence>
<dbReference type="EMBL" id="CACRXK020007621">
    <property type="protein sequence ID" value="CAB4012753.1"/>
    <property type="molecule type" value="Genomic_DNA"/>
</dbReference>
<gene>
    <name evidence="1" type="ORF">PACLA_8A044357</name>
</gene>
<name>A0A7D9EP04_PARCT</name>
<comment type="caution">
    <text evidence="1">The sequence shown here is derived from an EMBL/GenBank/DDBJ whole genome shotgun (WGS) entry which is preliminary data.</text>
</comment>
<accession>A0A7D9EP04</accession>
<protein>
    <submittedName>
        <fullName evidence="1">Uncharacterized protein</fullName>
    </submittedName>
</protein>
<reference evidence="1" key="1">
    <citation type="submission" date="2020-04" db="EMBL/GenBank/DDBJ databases">
        <authorList>
            <person name="Alioto T."/>
            <person name="Alioto T."/>
            <person name="Gomez Garrido J."/>
        </authorList>
    </citation>
    <scope>NUCLEOTIDE SEQUENCE</scope>
    <source>
        <strain evidence="1">A484AB</strain>
    </source>
</reference>
<keyword evidence="2" id="KW-1185">Reference proteome</keyword>
<dbReference type="Proteomes" id="UP001152795">
    <property type="component" value="Unassembled WGS sequence"/>
</dbReference>
<organism evidence="1 2">
    <name type="scientific">Paramuricea clavata</name>
    <name type="common">Red gorgonian</name>
    <name type="synonym">Violescent sea-whip</name>
    <dbReference type="NCBI Taxonomy" id="317549"/>
    <lineage>
        <taxon>Eukaryota</taxon>
        <taxon>Metazoa</taxon>
        <taxon>Cnidaria</taxon>
        <taxon>Anthozoa</taxon>
        <taxon>Octocorallia</taxon>
        <taxon>Malacalcyonacea</taxon>
        <taxon>Plexauridae</taxon>
        <taxon>Paramuricea</taxon>
    </lineage>
</organism>
<evidence type="ECO:0000313" key="1">
    <source>
        <dbReference type="EMBL" id="CAB4012753.1"/>
    </source>
</evidence>
<dbReference type="AlphaFoldDB" id="A0A7D9EP04"/>
<proteinExistence type="predicted"/>